<dbReference type="RefSeq" id="WP_386846074.1">
    <property type="nucleotide sequence ID" value="NZ_JBHUMK010000052.1"/>
</dbReference>
<dbReference type="Proteomes" id="UP001597475">
    <property type="component" value="Unassembled WGS sequence"/>
</dbReference>
<comment type="caution">
    <text evidence="1">The sequence shown here is derived from an EMBL/GenBank/DDBJ whole genome shotgun (WGS) entry which is preliminary data.</text>
</comment>
<sequence>MPDNTPNNPKVVAHIAKAFRFEAERDQAALSAEWQVIVEFYSVLHWMRAACAHIRQERGRQDRSFKKLNLNGHGAFETAMKRLGLPGDVQDDYIELRDFSEWARYGIVPEKEITPDVTRKATARAVALRAWAVGELLNAGYNCTSATPPPAPNPTTPPPLLP</sequence>
<organism evidence="1 2">
    <name type="scientific">Deinococcus taklimakanensis</name>
    <dbReference type="NCBI Taxonomy" id="536443"/>
    <lineage>
        <taxon>Bacteria</taxon>
        <taxon>Thermotogati</taxon>
        <taxon>Deinococcota</taxon>
        <taxon>Deinococci</taxon>
        <taxon>Deinococcales</taxon>
        <taxon>Deinococcaceae</taxon>
        <taxon>Deinococcus</taxon>
    </lineage>
</organism>
<gene>
    <name evidence="1" type="ORF">ACFSR9_11915</name>
</gene>
<keyword evidence="2" id="KW-1185">Reference proteome</keyword>
<evidence type="ECO:0000313" key="2">
    <source>
        <dbReference type="Proteomes" id="UP001597475"/>
    </source>
</evidence>
<evidence type="ECO:0000313" key="1">
    <source>
        <dbReference type="EMBL" id="MFD2610138.1"/>
    </source>
</evidence>
<proteinExistence type="predicted"/>
<dbReference type="EMBL" id="JBHUMK010000052">
    <property type="protein sequence ID" value="MFD2610138.1"/>
    <property type="molecule type" value="Genomic_DNA"/>
</dbReference>
<evidence type="ECO:0008006" key="3">
    <source>
        <dbReference type="Google" id="ProtNLM"/>
    </source>
</evidence>
<accession>A0ABW5P6T4</accession>
<protein>
    <recommendedName>
        <fullName evidence="3">HEPN domain-containing protein</fullName>
    </recommendedName>
</protein>
<reference evidence="2" key="1">
    <citation type="journal article" date="2019" name="Int. J. Syst. Evol. Microbiol.">
        <title>The Global Catalogue of Microorganisms (GCM) 10K type strain sequencing project: providing services to taxonomists for standard genome sequencing and annotation.</title>
        <authorList>
            <consortium name="The Broad Institute Genomics Platform"/>
            <consortium name="The Broad Institute Genome Sequencing Center for Infectious Disease"/>
            <person name="Wu L."/>
            <person name="Ma J."/>
        </authorList>
    </citation>
    <scope>NUCLEOTIDE SEQUENCE [LARGE SCALE GENOMIC DNA]</scope>
    <source>
        <strain evidence="2">KCTC 33842</strain>
    </source>
</reference>
<name>A0ABW5P6T4_9DEIO</name>